<dbReference type="Proteomes" id="UP000306954">
    <property type="component" value="Unassembled WGS sequence"/>
</dbReference>
<evidence type="ECO:0000259" key="2">
    <source>
        <dbReference type="PROSITE" id="PS50076"/>
    </source>
</evidence>
<feature type="transmembrane region" description="Helical" evidence="1">
    <location>
        <begin position="91"/>
        <end position="115"/>
    </location>
</feature>
<feature type="transmembrane region" description="Helical" evidence="1">
    <location>
        <begin position="127"/>
        <end position="154"/>
    </location>
</feature>
<proteinExistence type="predicted"/>
<comment type="caution">
    <text evidence="3">The sequence shown here is derived from an EMBL/GenBank/DDBJ whole genome shotgun (WGS) entry which is preliminary data.</text>
</comment>
<accession>A0A4T0I049</accession>
<keyword evidence="1" id="KW-1133">Transmembrane helix</keyword>
<organism evidence="3 4">
    <name type="scientific">Wallemia ichthyophaga</name>
    <dbReference type="NCBI Taxonomy" id="245174"/>
    <lineage>
        <taxon>Eukaryota</taxon>
        <taxon>Fungi</taxon>
        <taxon>Dikarya</taxon>
        <taxon>Basidiomycota</taxon>
        <taxon>Wallemiomycotina</taxon>
        <taxon>Wallemiomycetes</taxon>
        <taxon>Wallemiales</taxon>
        <taxon>Wallemiaceae</taxon>
        <taxon>Wallemia</taxon>
    </lineage>
</organism>
<protein>
    <recommendedName>
        <fullName evidence="2">J domain-containing protein</fullName>
    </recommendedName>
</protein>
<dbReference type="PRINTS" id="PR00625">
    <property type="entry name" value="JDOMAIN"/>
</dbReference>
<dbReference type="InterPro" id="IPR001623">
    <property type="entry name" value="DnaJ_domain"/>
</dbReference>
<evidence type="ECO:0000256" key="1">
    <source>
        <dbReference type="SAM" id="Phobius"/>
    </source>
</evidence>
<dbReference type="CDD" id="cd06257">
    <property type="entry name" value="DnaJ"/>
    <property type="match status" value="1"/>
</dbReference>
<keyword evidence="1" id="KW-0472">Membrane</keyword>
<feature type="transmembrane region" description="Helical" evidence="1">
    <location>
        <begin position="160"/>
        <end position="183"/>
    </location>
</feature>
<reference evidence="3 4" key="1">
    <citation type="submission" date="2019-03" db="EMBL/GenBank/DDBJ databases">
        <title>Sequencing 23 genomes of Wallemia ichthyophaga.</title>
        <authorList>
            <person name="Gostincar C."/>
        </authorList>
    </citation>
    <scope>NUCLEOTIDE SEQUENCE [LARGE SCALE GENOMIC DNA]</scope>
    <source>
        <strain evidence="3 4">EXF-8621</strain>
    </source>
</reference>
<dbReference type="InterPro" id="IPR050817">
    <property type="entry name" value="DjlA_DnaK_co-chaperone"/>
</dbReference>
<dbReference type="InterPro" id="IPR036869">
    <property type="entry name" value="J_dom_sf"/>
</dbReference>
<dbReference type="PROSITE" id="PS00636">
    <property type="entry name" value="DNAJ_1"/>
    <property type="match status" value="1"/>
</dbReference>
<dbReference type="Pfam" id="PF00226">
    <property type="entry name" value="DnaJ"/>
    <property type="match status" value="1"/>
</dbReference>
<evidence type="ECO:0000313" key="3">
    <source>
        <dbReference type="EMBL" id="TIB10787.1"/>
    </source>
</evidence>
<name>A0A4T0I049_WALIC</name>
<dbReference type="AlphaFoldDB" id="A0A4T0I049"/>
<dbReference type="InterPro" id="IPR018253">
    <property type="entry name" value="DnaJ_domain_CS"/>
</dbReference>
<dbReference type="SUPFAM" id="SSF46565">
    <property type="entry name" value="Chaperone J-domain"/>
    <property type="match status" value="1"/>
</dbReference>
<dbReference type="EMBL" id="SPOF01000028">
    <property type="protein sequence ID" value="TIB10787.1"/>
    <property type="molecule type" value="Genomic_DNA"/>
</dbReference>
<sequence length="214" mass="23746">MPYSPSHYDTLALPTTATGKDIRHAYRRQALALHPDRTGQATDASFRAVQEAYAVLSDPVLRREYDQGGKGEGVSASLTVSPSILSQLTSLALLLLVILTYQFAHLLPHLTLLLLAINARWQCRSPALPLTLLLLTCMRGWTFAVVWCACLWATPHAMVWCFWGVAYAALFNHYNAVSTLVALTWSVEHTRLGQSLINLSPLVLLLKLIKYVAF</sequence>
<gene>
    <name evidence="3" type="ORF">E3P90_02727</name>
</gene>
<dbReference type="PANTHER" id="PTHR24074">
    <property type="entry name" value="CO-CHAPERONE PROTEIN DJLA"/>
    <property type="match status" value="1"/>
</dbReference>
<dbReference type="Gene3D" id="1.10.287.110">
    <property type="entry name" value="DnaJ domain"/>
    <property type="match status" value="1"/>
</dbReference>
<dbReference type="PROSITE" id="PS50076">
    <property type="entry name" value="DNAJ_2"/>
    <property type="match status" value="1"/>
</dbReference>
<feature type="domain" description="J" evidence="2">
    <location>
        <begin position="6"/>
        <end position="69"/>
    </location>
</feature>
<keyword evidence="1" id="KW-0812">Transmembrane</keyword>
<evidence type="ECO:0000313" key="4">
    <source>
        <dbReference type="Proteomes" id="UP000306954"/>
    </source>
</evidence>
<dbReference type="SMART" id="SM00271">
    <property type="entry name" value="DnaJ"/>
    <property type="match status" value="1"/>
</dbReference>